<keyword evidence="4" id="KW-0479">Metal-binding</keyword>
<evidence type="ECO:0000256" key="5">
    <source>
        <dbReference type="ARBA" id="ARBA00023004"/>
    </source>
</evidence>
<dbReference type="SFLD" id="SFLDG01081">
    <property type="entry name" value="cleavage_of_the_Ca-Cb_bond_in"/>
    <property type="match status" value="1"/>
</dbReference>
<reference evidence="8" key="1">
    <citation type="submission" date="2021-08" db="EMBL/GenBank/DDBJ databases">
        <title>Prevotella lacticifex sp. nov., isolated from rumen of cow.</title>
        <authorList>
            <person name="Shinkai T."/>
            <person name="Ikeyama N."/>
            <person name="Kumagai M."/>
            <person name="Ohmori H."/>
            <person name="Sakamoto M."/>
            <person name="Ohkuma M."/>
            <person name="Mitsumori M."/>
        </authorList>
    </citation>
    <scope>NUCLEOTIDE SEQUENCE</scope>
    <source>
        <strain evidence="8">DSM 11371</strain>
    </source>
</reference>
<dbReference type="InterPro" id="IPR058240">
    <property type="entry name" value="rSAM_sf"/>
</dbReference>
<dbReference type="GO" id="GO:0003824">
    <property type="term" value="F:catalytic activity"/>
    <property type="evidence" value="ECO:0007669"/>
    <property type="project" value="InterPro"/>
</dbReference>
<dbReference type="InterPro" id="IPR007197">
    <property type="entry name" value="rSAM"/>
</dbReference>
<feature type="domain" description="Biotin and thiamin synthesis-associated" evidence="7">
    <location>
        <begin position="257"/>
        <end position="361"/>
    </location>
</feature>
<name>A0AA37MMI4_SEGBR</name>
<keyword evidence="3" id="KW-0949">S-adenosyl-L-methionine</keyword>
<dbReference type="SFLD" id="SFLDG01060">
    <property type="entry name" value="BATS_domain_containing"/>
    <property type="match status" value="1"/>
</dbReference>
<comment type="cofactor">
    <cofactor evidence="1">
        <name>[4Fe-4S] cluster</name>
        <dbReference type="ChEBI" id="CHEBI:49883"/>
    </cofactor>
</comment>
<dbReference type="Pfam" id="PF06968">
    <property type="entry name" value="BATS"/>
    <property type="match status" value="1"/>
</dbReference>
<dbReference type="SMART" id="SM00876">
    <property type="entry name" value="BATS"/>
    <property type="match status" value="1"/>
</dbReference>
<dbReference type="SUPFAM" id="SSF102114">
    <property type="entry name" value="Radical SAM enzymes"/>
    <property type="match status" value="1"/>
</dbReference>
<dbReference type="PANTHER" id="PTHR43583">
    <property type="entry name" value="2-IMINOACETATE SYNTHASE"/>
    <property type="match status" value="1"/>
</dbReference>
<evidence type="ECO:0000256" key="4">
    <source>
        <dbReference type="ARBA" id="ARBA00022723"/>
    </source>
</evidence>
<sequence>MFSDELANISWDETTERIAQMTDNDVVRALHKSYCDVNDFMALISPAAIPHLEEMARLSRKYTEQRFGRCVSMFIPLYITNSCSNSCVYCGFHRQNPMARTILTPEQIENEYKAIKKLAPFENILLVTGENPAKAGVPYLAKACDIAKKYFANVKIEVMPLSTEDYRELTHHGMNGVICFQETYHRENYKLYHPAGMKSNFEWRLNGFDRMGMAGVHSIGMGALLGLEKEWRTDVVMMAYHLRYLQKHYWKTKYSVNFPRMRPAHNEGFQPNCFVTDKELAQMTFAMRIFDHDVDISYSTREPKEIRDNMATLGVTTMSAESHTNPGGYHTYPQALEQFSVSDNRTAVEINRRLHEIGREPVWKDWDASFDETFRVG</sequence>
<dbReference type="GO" id="GO:0009228">
    <property type="term" value="P:thiamine biosynthetic process"/>
    <property type="evidence" value="ECO:0007669"/>
    <property type="project" value="InterPro"/>
</dbReference>
<evidence type="ECO:0000256" key="6">
    <source>
        <dbReference type="ARBA" id="ARBA00023014"/>
    </source>
</evidence>
<dbReference type="InterPro" id="IPR034428">
    <property type="entry name" value="ThiH/NoCL/HydG-like"/>
</dbReference>
<protein>
    <submittedName>
        <fullName evidence="8">Thiamine biosynthesis protein ThiH</fullName>
    </submittedName>
</protein>
<dbReference type="InterPro" id="IPR013785">
    <property type="entry name" value="Aldolase_TIM"/>
</dbReference>
<dbReference type="Proteomes" id="UP000887043">
    <property type="component" value="Unassembled WGS sequence"/>
</dbReference>
<dbReference type="RefSeq" id="WP_006281475.1">
    <property type="nucleotide sequence ID" value="NZ_BPTR01000001.1"/>
</dbReference>
<dbReference type="InterPro" id="IPR010722">
    <property type="entry name" value="BATS_dom"/>
</dbReference>
<dbReference type="SFLD" id="SFLDS00029">
    <property type="entry name" value="Radical_SAM"/>
    <property type="match status" value="1"/>
</dbReference>
<evidence type="ECO:0000259" key="7">
    <source>
        <dbReference type="SMART" id="SM00876"/>
    </source>
</evidence>
<dbReference type="Pfam" id="PF04055">
    <property type="entry name" value="Radical_SAM"/>
    <property type="match status" value="1"/>
</dbReference>
<keyword evidence="6" id="KW-0411">Iron-sulfur</keyword>
<keyword evidence="5" id="KW-0408">Iron</keyword>
<dbReference type="NCBIfam" id="TIGR02351">
    <property type="entry name" value="thiH"/>
    <property type="match status" value="1"/>
</dbReference>
<proteinExistence type="predicted"/>
<dbReference type="GO" id="GO:0051539">
    <property type="term" value="F:4 iron, 4 sulfur cluster binding"/>
    <property type="evidence" value="ECO:0007669"/>
    <property type="project" value="UniProtKB-KW"/>
</dbReference>
<accession>A0AA37MMI4</accession>
<comment type="caution">
    <text evidence="8">The sequence shown here is derived from an EMBL/GenBank/DDBJ whole genome shotgun (WGS) entry which is preliminary data.</text>
</comment>
<organism evidence="8 9">
    <name type="scientific">Segatella bryantii</name>
    <name type="common">Prevotella bryantii</name>
    <dbReference type="NCBI Taxonomy" id="77095"/>
    <lineage>
        <taxon>Bacteria</taxon>
        <taxon>Pseudomonadati</taxon>
        <taxon>Bacteroidota</taxon>
        <taxon>Bacteroidia</taxon>
        <taxon>Bacteroidales</taxon>
        <taxon>Prevotellaceae</taxon>
        <taxon>Segatella</taxon>
    </lineage>
</organism>
<dbReference type="Gene3D" id="3.20.20.70">
    <property type="entry name" value="Aldolase class I"/>
    <property type="match status" value="1"/>
</dbReference>
<evidence type="ECO:0000313" key="8">
    <source>
        <dbReference type="EMBL" id="GJG28957.1"/>
    </source>
</evidence>
<evidence type="ECO:0000256" key="1">
    <source>
        <dbReference type="ARBA" id="ARBA00001966"/>
    </source>
</evidence>
<dbReference type="SFLD" id="SFLDF00301">
    <property type="entry name" value="2-iminoacetate_synthase_(ThiH)"/>
    <property type="match status" value="1"/>
</dbReference>
<dbReference type="EMBL" id="BPTR01000001">
    <property type="protein sequence ID" value="GJG28957.1"/>
    <property type="molecule type" value="Genomic_DNA"/>
</dbReference>
<keyword evidence="2" id="KW-0004">4Fe-4S</keyword>
<dbReference type="InterPro" id="IPR012726">
    <property type="entry name" value="ThiH"/>
</dbReference>
<gene>
    <name evidence="8" type="primary">thiH</name>
    <name evidence="8" type="ORF">PRRU23_26570</name>
</gene>
<dbReference type="GO" id="GO:0005506">
    <property type="term" value="F:iron ion binding"/>
    <property type="evidence" value="ECO:0007669"/>
    <property type="project" value="InterPro"/>
</dbReference>
<dbReference type="PANTHER" id="PTHR43583:SF1">
    <property type="entry name" value="2-IMINOACETATE SYNTHASE"/>
    <property type="match status" value="1"/>
</dbReference>
<evidence type="ECO:0000256" key="3">
    <source>
        <dbReference type="ARBA" id="ARBA00022691"/>
    </source>
</evidence>
<dbReference type="AlphaFoldDB" id="A0AA37MMI4"/>
<evidence type="ECO:0000256" key="2">
    <source>
        <dbReference type="ARBA" id="ARBA00022485"/>
    </source>
</evidence>
<evidence type="ECO:0000313" key="9">
    <source>
        <dbReference type="Proteomes" id="UP000887043"/>
    </source>
</evidence>